<dbReference type="SMART" id="SM00320">
    <property type="entry name" value="WD40"/>
    <property type="match status" value="6"/>
</dbReference>
<dbReference type="PROSITE" id="PS50294">
    <property type="entry name" value="WD_REPEATS_REGION"/>
    <property type="match status" value="1"/>
</dbReference>
<dbReference type="InterPro" id="IPR044715">
    <property type="entry name" value="WDR86-like"/>
</dbReference>
<keyword evidence="8" id="KW-1185">Reference proteome</keyword>
<comment type="caution">
    <text evidence="7">The sequence shown here is derived from an EMBL/GenBank/DDBJ whole genome shotgun (WGS) entry which is preliminary data.</text>
</comment>
<organism evidence="7 8">
    <name type="scientific">Lolium multiflorum</name>
    <name type="common">Italian ryegrass</name>
    <name type="synonym">Lolium perenne subsp. multiflorum</name>
    <dbReference type="NCBI Taxonomy" id="4521"/>
    <lineage>
        <taxon>Eukaryota</taxon>
        <taxon>Viridiplantae</taxon>
        <taxon>Streptophyta</taxon>
        <taxon>Embryophyta</taxon>
        <taxon>Tracheophyta</taxon>
        <taxon>Spermatophyta</taxon>
        <taxon>Magnoliopsida</taxon>
        <taxon>Liliopsida</taxon>
        <taxon>Poales</taxon>
        <taxon>Poaceae</taxon>
        <taxon>BOP clade</taxon>
        <taxon>Pooideae</taxon>
        <taxon>Poodae</taxon>
        <taxon>Poeae</taxon>
        <taxon>Poeae Chloroplast Group 2 (Poeae type)</taxon>
        <taxon>Loliodinae</taxon>
        <taxon>Loliinae</taxon>
        <taxon>Lolium</taxon>
    </lineage>
</organism>
<keyword evidence="1 3" id="KW-0853">WD repeat</keyword>
<dbReference type="PANTHER" id="PTHR44489:SF1">
    <property type="entry name" value="ZINC FINGER CCCH DOMAIN-CONTAINING PROTEIN 63"/>
    <property type="match status" value="1"/>
</dbReference>
<dbReference type="InterPro" id="IPR036322">
    <property type="entry name" value="WD40_repeat_dom_sf"/>
</dbReference>
<dbReference type="EMBL" id="JAUUTY010000004">
    <property type="protein sequence ID" value="KAK1653015.1"/>
    <property type="molecule type" value="Genomic_DNA"/>
</dbReference>
<evidence type="ECO:0000256" key="3">
    <source>
        <dbReference type="PROSITE-ProRule" id="PRU00221"/>
    </source>
</evidence>
<evidence type="ECO:0000259" key="6">
    <source>
        <dbReference type="PROSITE" id="PS50103"/>
    </source>
</evidence>
<name>A0AAD8WET3_LOLMU</name>
<sequence>MAAVQRLPLPPAASPQLSRGNPGTSRDAPAPICRYWKSGHCSRKPCRFLHGDPAAPAARKKRNNTWVNTSSQIPTTTNAAVPSVPPPTTRNRHAEQGRQVPPPPNPKRHAEQEEQAPPPPKRGCHAQEQEEPGGGGGAWCAGDGIRGVARLEGHAKAVTGVAVPEGSGTLFSGSLDGTVRAWDCGTGKCVHVAPAHEGEVGCLIAMGPWVLVGVRGAVKALQTGSGKELRLRLPAGAQITTLLAEDDERLFAGAEDGDIYIWRLDRERQRFDEVAALAGHEGQAVASLAQGKGALYSGSADGGIKVWDLETRRCIFSFAGHVSMITALLCWDRFLLSSSDDGTVKVWRSKPDHGDDDLELEVHYTHKEEGQRVVSMDGTHDANKKPVLLVARGDGVVRVYDLPSFKRRGQIRCDGEVTAMSLRTPGMVFTGDESGEVRVAKWVPAGGCSC</sequence>
<feature type="repeat" description="WD" evidence="3">
    <location>
        <begin position="151"/>
        <end position="192"/>
    </location>
</feature>
<dbReference type="PRINTS" id="PR00320">
    <property type="entry name" value="GPROTEINBRPT"/>
</dbReference>
<evidence type="ECO:0000256" key="5">
    <source>
        <dbReference type="SAM" id="MobiDB-lite"/>
    </source>
</evidence>
<feature type="region of interest" description="Disordered" evidence="5">
    <location>
        <begin position="49"/>
        <end position="139"/>
    </location>
</feature>
<keyword evidence="4" id="KW-0863">Zinc-finger</keyword>
<evidence type="ECO:0000256" key="1">
    <source>
        <dbReference type="ARBA" id="ARBA00022574"/>
    </source>
</evidence>
<accession>A0AAD8WET3</accession>
<dbReference type="InterPro" id="IPR001680">
    <property type="entry name" value="WD40_rpt"/>
</dbReference>
<feature type="domain" description="C3H1-type" evidence="6">
    <location>
        <begin position="27"/>
        <end position="53"/>
    </location>
</feature>
<feature type="compositionally biased region" description="Polar residues" evidence="5">
    <location>
        <begin position="64"/>
        <end position="80"/>
    </location>
</feature>
<dbReference type="InterPro" id="IPR056454">
    <property type="entry name" value="Beta-prop_IP5PC_F"/>
</dbReference>
<dbReference type="PROSITE" id="PS50082">
    <property type="entry name" value="WD_REPEATS_2"/>
    <property type="match status" value="3"/>
</dbReference>
<evidence type="ECO:0000256" key="4">
    <source>
        <dbReference type="PROSITE-ProRule" id="PRU00723"/>
    </source>
</evidence>
<dbReference type="PROSITE" id="PS00678">
    <property type="entry name" value="WD_REPEATS_1"/>
    <property type="match status" value="1"/>
</dbReference>
<protein>
    <recommendedName>
        <fullName evidence="6">C3H1-type domain-containing protein</fullName>
    </recommendedName>
</protein>
<gene>
    <name evidence="7" type="ORF">QYE76_070820</name>
</gene>
<dbReference type="Pfam" id="PF00400">
    <property type="entry name" value="WD40"/>
    <property type="match status" value="1"/>
</dbReference>
<feature type="zinc finger region" description="C3H1-type" evidence="4">
    <location>
        <begin position="27"/>
        <end position="53"/>
    </location>
</feature>
<dbReference type="PROSITE" id="PS50103">
    <property type="entry name" value="ZF_C3H1"/>
    <property type="match status" value="1"/>
</dbReference>
<evidence type="ECO:0000313" key="7">
    <source>
        <dbReference type="EMBL" id="KAK1653015.1"/>
    </source>
</evidence>
<feature type="repeat" description="WD" evidence="3">
    <location>
        <begin position="295"/>
        <end position="317"/>
    </location>
</feature>
<dbReference type="InterPro" id="IPR015943">
    <property type="entry name" value="WD40/YVTN_repeat-like_dom_sf"/>
</dbReference>
<keyword evidence="2" id="KW-0677">Repeat</keyword>
<feature type="region of interest" description="Disordered" evidence="5">
    <location>
        <begin position="1"/>
        <end position="32"/>
    </location>
</feature>
<dbReference type="InterPro" id="IPR000571">
    <property type="entry name" value="Znf_CCCH"/>
</dbReference>
<feature type="repeat" description="WD" evidence="3">
    <location>
        <begin position="318"/>
        <end position="347"/>
    </location>
</feature>
<reference evidence="7" key="1">
    <citation type="submission" date="2023-07" db="EMBL/GenBank/DDBJ databases">
        <title>A chromosome-level genome assembly of Lolium multiflorum.</title>
        <authorList>
            <person name="Chen Y."/>
            <person name="Copetti D."/>
            <person name="Kolliker R."/>
            <person name="Studer B."/>
        </authorList>
    </citation>
    <scope>NUCLEOTIDE SEQUENCE</scope>
    <source>
        <strain evidence="7">02402/16</strain>
        <tissue evidence="7">Leaf</tissue>
    </source>
</reference>
<dbReference type="Gene3D" id="2.130.10.10">
    <property type="entry name" value="YVTN repeat-like/Quinoprotein amine dehydrogenase"/>
    <property type="match status" value="2"/>
</dbReference>
<keyword evidence="4" id="KW-0862">Zinc</keyword>
<keyword evidence="4" id="KW-0479">Metal-binding</keyword>
<dbReference type="AlphaFoldDB" id="A0AAD8WET3"/>
<dbReference type="SUPFAM" id="SSF50978">
    <property type="entry name" value="WD40 repeat-like"/>
    <property type="match status" value="1"/>
</dbReference>
<evidence type="ECO:0000313" key="8">
    <source>
        <dbReference type="Proteomes" id="UP001231189"/>
    </source>
</evidence>
<evidence type="ECO:0000256" key="2">
    <source>
        <dbReference type="ARBA" id="ARBA00022737"/>
    </source>
</evidence>
<dbReference type="GO" id="GO:0008270">
    <property type="term" value="F:zinc ion binding"/>
    <property type="evidence" value="ECO:0007669"/>
    <property type="project" value="UniProtKB-KW"/>
</dbReference>
<proteinExistence type="predicted"/>
<dbReference type="Proteomes" id="UP001231189">
    <property type="component" value="Unassembled WGS sequence"/>
</dbReference>
<dbReference type="InterPro" id="IPR020472">
    <property type="entry name" value="WD40_PAC1"/>
</dbReference>
<dbReference type="PANTHER" id="PTHR44489">
    <property type="match status" value="1"/>
</dbReference>
<dbReference type="InterPro" id="IPR019775">
    <property type="entry name" value="WD40_repeat_CS"/>
</dbReference>
<dbReference type="Pfam" id="PF23754">
    <property type="entry name" value="Beta-prop_IP5PC_F"/>
    <property type="match status" value="1"/>
</dbReference>